<reference evidence="4" key="1">
    <citation type="journal article" date="2019" name="Int. J. Syst. Evol. Microbiol.">
        <title>The Global Catalogue of Microorganisms (GCM) 10K type strain sequencing project: providing services to taxonomists for standard genome sequencing and annotation.</title>
        <authorList>
            <consortium name="The Broad Institute Genomics Platform"/>
            <consortium name="The Broad Institute Genome Sequencing Center for Infectious Disease"/>
            <person name="Wu L."/>
            <person name="Ma J."/>
        </authorList>
    </citation>
    <scope>NUCLEOTIDE SEQUENCE [LARGE SCALE GENOMIC DNA]</scope>
    <source>
        <strain evidence="4">CCUG 55250</strain>
    </source>
</reference>
<feature type="signal peptide" evidence="2">
    <location>
        <begin position="1"/>
        <end position="19"/>
    </location>
</feature>
<organism evidence="3 4">
    <name type="scientific">Larkinella bovis</name>
    <dbReference type="NCBI Taxonomy" id="683041"/>
    <lineage>
        <taxon>Bacteria</taxon>
        <taxon>Pseudomonadati</taxon>
        <taxon>Bacteroidota</taxon>
        <taxon>Cytophagia</taxon>
        <taxon>Cytophagales</taxon>
        <taxon>Spirosomataceae</taxon>
        <taxon>Larkinella</taxon>
    </lineage>
</organism>
<evidence type="ECO:0000256" key="2">
    <source>
        <dbReference type="SAM" id="SignalP"/>
    </source>
</evidence>
<dbReference type="RefSeq" id="WP_379848547.1">
    <property type="nucleotide sequence ID" value="NZ_JBHSMA010000007.1"/>
</dbReference>
<evidence type="ECO:0000313" key="4">
    <source>
        <dbReference type="Proteomes" id="UP001596106"/>
    </source>
</evidence>
<feature type="region of interest" description="Disordered" evidence="1">
    <location>
        <begin position="104"/>
        <end position="124"/>
    </location>
</feature>
<name>A0ABW0IDU1_9BACT</name>
<keyword evidence="2" id="KW-0732">Signal</keyword>
<accession>A0ABW0IDU1</accession>
<comment type="caution">
    <text evidence="3">The sequence shown here is derived from an EMBL/GenBank/DDBJ whole genome shotgun (WGS) entry which is preliminary data.</text>
</comment>
<dbReference type="Proteomes" id="UP001596106">
    <property type="component" value="Unassembled WGS sequence"/>
</dbReference>
<gene>
    <name evidence="3" type="ORF">ACFPMF_20220</name>
</gene>
<evidence type="ECO:0000256" key="1">
    <source>
        <dbReference type="SAM" id="MobiDB-lite"/>
    </source>
</evidence>
<dbReference type="EMBL" id="JBHSMA010000007">
    <property type="protein sequence ID" value="MFC5411659.1"/>
    <property type="molecule type" value="Genomic_DNA"/>
</dbReference>
<sequence>MKQLLVFNTLFLLAGLAFGQKTVAVKSTWTTATTFADQAAAGSAGEVYLESAKIHALATNNADKLFLTIQLGNDQDQFKALLFGSTIWLDQKSKKKNRKGIQFPLPEELDPATGRPLSMGAKTGPTDRSVMMKHLIDRKIEMKLIRLVAEDEMLVSATGDPSGITGKVEEKTGRLVYQIAIPLTLIGGKPGADTSLEIGFETGVPERPKQKMDSGTMSPGMGGMYGGGMYGGGMYGRRGMYGGGGGFSGPTIAPTRFAMSIQLAAQ</sequence>
<protein>
    <submittedName>
        <fullName evidence="3">Uncharacterized protein</fullName>
    </submittedName>
</protein>
<feature type="chain" id="PRO_5046478261" evidence="2">
    <location>
        <begin position="20"/>
        <end position="266"/>
    </location>
</feature>
<proteinExistence type="predicted"/>
<evidence type="ECO:0000313" key="3">
    <source>
        <dbReference type="EMBL" id="MFC5411659.1"/>
    </source>
</evidence>
<keyword evidence="4" id="KW-1185">Reference proteome</keyword>